<sequence>ILSTRLSTLSKMQLILVLAAISVAIAQTPAPSPLPPISLPSPSTPSCDGFECPEGQDCELKNVQCLVPPCYPVPTCVPDLDECNPPCPAGQSCQTDKVYCTSEPCPAGKPICVPDTDPT</sequence>
<evidence type="ECO:0000256" key="1">
    <source>
        <dbReference type="SAM" id="SignalP"/>
    </source>
</evidence>
<dbReference type="EMBL" id="BTSX01000001">
    <property type="protein sequence ID" value="GMS78348.1"/>
    <property type="molecule type" value="Genomic_DNA"/>
</dbReference>
<comment type="caution">
    <text evidence="2">The sequence shown here is derived from an EMBL/GenBank/DDBJ whole genome shotgun (WGS) entry which is preliminary data.</text>
</comment>
<organism evidence="2 3">
    <name type="scientific">Pristionchus entomophagus</name>
    <dbReference type="NCBI Taxonomy" id="358040"/>
    <lineage>
        <taxon>Eukaryota</taxon>
        <taxon>Metazoa</taxon>
        <taxon>Ecdysozoa</taxon>
        <taxon>Nematoda</taxon>
        <taxon>Chromadorea</taxon>
        <taxon>Rhabditida</taxon>
        <taxon>Rhabditina</taxon>
        <taxon>Diplogasteromorpha</taxon>
        <taxon>Diplogasteroidea</taxon>
        <taxon>Neodiplogasteridae</taxon>
        <taxon>Pristionchus</taxon>
    </lineage>
</organism>
<dbReference type="Proteomes" id="UP001432027">
    <property type="component" value="Unassembled WGS sequence"/>
</dbReference>
<keyword evidence="3" id="KW-1185">Reference proteome</keyword>
<keyword evidence="1" id="KW-0732">Signal</keyword>
<reference evidence="2" key="1">
    <citation type="submission" date="2023-10" db="EMBL/GenBank/DDBJ databases">
        <title>Genome assembly of Pristionchus species.</title>
        <authorList>
            <person name="Yoshida K."/>
            <person name="Sommer R.J."/>
        </authorList>
    </citation>
    <scope>NUCLEOTIDE SEQUENCE</scope>
    <source>
        <strain evidence="2">RS0144</strain>
    </source>
</reference>
<protein>
    <submittedName>
        <fullName evidence="2">Uncharacterized protein</fullName>
    </submittedName>
</protein>
<feature type="signal peptide" evidence="1">
    <location>
        <begin position="1"/>
        <end position="26"/>
    </location>
</feature>
<name>A0AAV5S735_9BILA</name>
<gene>
    <name evidence="2" type="ORF">PENTCL1PPCAC_523</name>
</gene>
<accession>A0AAV5S735</accession>
<feature type="non-terminal residue" evidence="2">
    <location>
        <position position="1"/>
    </location>
</feature>
<evidence type="ECO:0000313" key="3">
    <source>
        <dbReference type="Proteomes" id="UP001432027"/>
    </source>
</evidence>
<proteinExistence type="predicted"/>
<feature type="chain" id="PRO_5043955303" evidence="1">
    <location>
        <begin position="27"/>
        <end position="119"/>
    </location>
</feature>
<dbReference type="AlphaFoldDB" id="A0AAV5S735"/>
<evidence type="ECO:0000313" key="2">
    <source>
        <dbReference type="EMBL" id="GMS78348.1"/>
    </source>
</evidence>
<feature type="non-terminal residue" evidence="2">
    <location>
        <position position="119"/>
    </location>
</feature>